<dbReference type="Proteomes" id="UP001428817">
    <property type="component" value="Unassembled WGS sequence"/>
</dbReference>
<gene>
    <name evidence="1" type="ORF">GCM10023321_24600</name>
</gene>
<keyword evidence="2" id="KW-1185">Reference proteome</keyword>
<reference evidence="2" key="1">
    <citation type="journal article" date="2019" name="Int. J. Syst. Evol. Microbiol.">
        <title>The Global Catalogue of Microorganisms (GCM) 10K type strain sequencing project: providing services to taxonomists for standard genome sequencing and annotation.</title>
        <authorList>
            <consortium name="The Broad Institute Genomics Platform"/>
            <consortium name="The Broad Institute Genome Sequencing Center for Infectious Disease"/>
            <person name="Wu L."/>
            <person name="Ma J."/>
        </authorList>
    </citation>
    <scope>NUCLEOTIDE SEQUENCE [LARGE SCALE GENOMIC DNA]</scope>
    <source>
        <strain evidence="2">JCM 18303</strain>
    </source>
</reference>
<comment type="caution">
    <text evidence="1">The sequence shown here is derived from an EMBL/GenBank/DDBJ whole genome shotgun (WGS) entry which is preliminary data.</text>
</comment>
<sequence length="86" mass="9741">MRVRASKVRLGDRLLAGEGQAGRVVIQVRSRGGEVLLSHGDAETRLSGDPFVWVLRNEPRVVEEELPDTIWRPRGPRRTQPWEGTE</sequence>
<dbReference type="RefSeq" id="WP_185061718.1">
    <property type="nucleotide sequence ID" value="NZ_BAABJP010000008.1"/>
</dbReference>
<evidence type="ECO:0000313" key="2">
    <source>
        <dbReference type="Proteomes" id="UP001428817"/>
    </source>
</evidence>
<accession>A0ABP9PXX5</accession>
<protein>
    <submittedName>
        <fullName evidence="1">Uncharacterized protein</fullName>
    </submittedName>
</protein>
<name>A0ABP9PXX5_9PSEU</name>
<proteinExistence type="predicted"/>
<organism evidence="1 2">
    <name type="scientific">Pseudonocardia eucalypti</name>
    <dbReference type="NCBI Taxonomy" id="648755"/>
    <lineage>
        <taxon>Bacteria</taxon>
        <taxon>Bacillati</taxon>
        <taxon>Actinomycetota</taxon>
        <taxon>Actinomycetes</taxon>
        <taxon>Pseudonocardiales</taxon>
        <taxon>Pseudonocardiaceae</taxon>
        <taxon>Pseudonocardia</taxon>
    </lineage>
</organism>
<evidence type="ECO:0000313" key="1">
    <source>
        <dbReference type="EMBL" id="GAA5153795.1"/>
    </source>
</evidence>
<dbReference type="EMBL" id="BAABJP010000008">
    <property type="protein sequence ID" value="GAA5153795.1"/>
    <property type="molecule type" value="Genomic_DNA"/>
</dbReference>